<evidence type="ECO:0000313" key="2">
    <source>
        <dbReference type="Proteomes" id="UP000821837"/>
    </source>
</evidence>
<proteinExistence type="predicted"/>
<keyword evidence="2" id="KW-1185">Reference proteome</keyword>
<evidence type="ECO:0000313" key="1">
    <source>
        <dbReference type="EMBL" id="KAH7943995.1"/>
    </source>
</evidence>
<comment type="caution">
    <text evidence="1">The sequence shown here is derived from an EMBL/GenBank/DDBJ whole genome shotgun (WGS) entry which is preliminary data.</text>
</comment>
<dbReference type="AlphaFoldDB" id="A0A9D4PJ25"/>
<dbReference type="EMBL" id="JABSTV010001253">
    <property type="protein sequence ID" value="KAH7943995.1"/>
    <property type="molecule type" value="Genomic_DNA"/>
</dbReference>
<organism evidence="1 2">
    <name type="scientific">Rhipicephalus sanguineus</name>
    <name type="common">Brown dog tick</name>
    <name type="synonym">Ixodes sanguineus</name>
    <dbReference type="NCBI Taxonomy" id="34632"/>
    <lineage>
        <taxon>Eukaryota</taxon>
        <taxon>Metazoa</taxon>
        <taxon>Ecdysozoa</taxon>
        <taxon>Arthropoda</taxon>
        <taxon>Chelicerata</taxon>
        <taxon>Arachnida</taxon>
        <taxon>Acari</taxon>
        <taxon>Parasitiformes</taxon>
        <taxon>Ixodida</taxon>
        <taxon>Ixodoidea</taxon>
        <taxon>Ixodidae</taxon>
        <taxon>Rhipicephalinae</taxon>
        <taxon>Rhipicephalus</taxon>
        <taxon>Rhipicephalus</taxon>
    </lineage>
</organism>
<gene>
    <name evidence="1" type="ORF">HPB52_014199</name>
</gene>
<reference evidence="1" key="1">
    <citation type="journal article" date="2020" name="Cell">
        <title>Large-Scale Comparative Analyses of Tick Genomes Elucidate Their Genetic Diversity and Vector Capacities.</title>
        <authorList>
            <consortium name="Tick Genome and Microbiome Consortium (TIGMIC)"/>
            <person name="Jia N."/>
            <person name="Wang J."/>
            <person name="Shi W."/>
            <person name="Du L."/>
            <person name="Sun Y."/>
            <person name="Zhan W."/>
            <person name="Jiang J.F."/>
            <person name="Wang Q."/>
            <person name="Zhang B."/>
            <person name="Ji P."/>
            <person name="Bell-Sakyi L."/>
            <person name="Cui X.M."/>
            <person name="Yuan T.T."/>
            <person name="Jiang B.G."/>
            <person name="Yang W.F."/>
            <person name="Lam T.T."/>
            <person name="Chang Q.C."/>
            <person name="Ding S.J."/>
            <person name="Wang X.J."/>
            <person name="Zhu J.G."/>
            <person name="Ruan X.D."/>
            <person name="Zhao L."/>
            <person name="Wei J.T."/>
            <person name="Ye R.Z."/>
            <person name="Que T.C."/>
            <person name="Du C.H."/>
            <person name="Zhou Y.H."/>
            <person name="Cheng J.X."/>
            <person name="Dai P.F."/>
            <person name="Guo W.B."/>
            <person name="Han X.H."/>
            <person name="Huang E.J."/>
            <person name="Li L.F."/>
            <person name="Wei W."/>
            <person name="Gao Y.C."/>
            <person name="Liu J.Z."/>
            <person name="Shao H.Z."/>
            <person name="Wang X."/>
            <person name="Wang C.C."/>
            <person name="Yang T.C."/>
            <person name="Huo Q.B."/>
            <person name="Li W."/>
            <person name="Chen H.Y."/>
            <person name="Chen S.E."/>
            <person name="Zhou L.G."/>
            <person name="Ni X.B."/>
            <person name="Tian J.H."/>
            <person name="Sheng Y."/>
            <person name="Liu T."/>
            <person name="Pan Y.S."/>
            <person name="Xia L.Y."/>
            <person name="Li J."/>
            <person name="Zhao F."/>
            <person name="Cao W.C."/>
        </authorList>
    </citation>
    <scope>NUCLEOTIDE SEQUENCE</scope>
    <source>
        <strain evidence="1">Rsan-2018</strain>
    </source>
</reference>
<protein>
    <submittedName>
        <fullName evidence="1">Uncharacterized protein</fullName>
    </submittedName>
</protein>
<dbReference type="Proteomes" id="UP000821837">
    <property type="component" value="Unassembled WGS sequence"/>
</dbReference>
<accession>A0A9D4PJ25</accession>
<name>A0A9D4PJ25_RHISA</name>
<reference evidence="1" key="2">
    <citation type="submission" date="2021-09" db="EMBL/GenBank/DDBJ databases">
        <authorList>
            <person name="Jia N."/>
            <person name="Wang J."/>
            <person name="Shi W."/>
            <person name="Du L."/>
            <person name="Sun Y."/>
            <person name="Zhan W."/>
            <person name="Jiang J."/>
            <person name="Wang Q."/>
            <person name="Zhang B."/>
            <person name="Ji P."/>
            <person name="Sakyi L.B."/>
            <person name="Cui X."/>
            <person name="Yuan T."/>
            <person name="Jiang B."/>
            <person name="Yang W."/>
            <person name="Lam T.T.-Y."/>
            <person name="Chang Q."/>
            <person name="Ding S."/>
            <person name="Wang X."/>
            <person name="Zhu J."/>
            <person name="Ruan X."/>
            <person name="Zhao L."/>
            <person name="Wei J."/>
            <person name="Que T."/>
            <person name="Du C."/>
            <person name="Cheng J."/>
            <person name="Dai P."/>
            <person name="Han X."/>
            <person name="Huang E."/>
            <person name="Gao Y."/>
            <person name="Liu J."/>
            <person name="Shao H."/>
            <person name="Ye R."/>
            <person name="Li L."/>
            <person name="Wei W."/>
            <person name="Wang X."/>
            <person name="Wang C."/>
            <person name="Huo Q."/>
            <person name="Li W."/>
            <person name="Guo W."/>
            <person name="Chen H."/>
            <person name="Chen S."/>
            <person name="Zhou L."/>
            <person name="Zhou L."/>
            <person name="Ni X."/>
            <person name="Tian J."/>
            <person name="Zhou Y."/>
            <person name="Sheng Y."/>
            <person name="Liu T."/>
            <person name="Pan Y."/>
            <person name="Xia L."/>
            <person name="Li J."/>
            <person name="Zhao F."/>
            <person name="Cao W."/>
        </authorList>
    </citation>
    <scope>NUCLEOTIDE SEQUENCE</scope>
    <source>
        <strain evidence="1">Rsan-2018</strain>
        <tissue evidence="1">Larvae</tissue>
    </source>
</reference>
<sequence length="133" mass="14327">MSAAFRAAATYIADATGMPQQPARGWRGACGVVANTKCTRAVRAGSNACIVGHLIQPILPLVAERQPSYTCHLVRRRQYCGLPPAAQEQLVLVHLKSVWREAKPTLQHSALLSRSFRPPATTPSGTLTFSCTS</sequence>